<sequence length="199" mass="22885">MVVRPTINVYPLENYTFGSKEPRREKDASVAERLHRMKDTYATEGMRTSVDGILLVQQHKHPHVLLLQIGNSFFKLPGGRLKPGEDEVAGLKRKLSSKLSPEGSALKQEWEIGECAEIWWRPHFETNMYPYVPPHISKPKECKKLFLVPLPEKCFFAVPKNLKLLAVPLFELYDNVQRYGPVISSIPQQLSRFNLNMVN</sequence>
<dbReference type="InterPro" id="IPR015797">
    <property type="entry name" value="NUDIX_hydrolase-like_dom_sf"/>
</dbReference>
<comment type="subunit">
    <text evidence="6">Homodimer. Component of the cleavage factor Im (CFIm) complex.</text>
</comment>
<dbReference type="STRING" id="105231.A0A1Y1ITM6"/>
<dbReference type="OrthoDB" id="277288at2759"/>
<evidence type="ECO:0000313" key="9">
    <source>
        <dbReference type="Proteomes" id="UP000054558"/>
    </source>
</evidence>
<evidence type="ECO:0000256" key="3">
    <source>
        <dbReference type="ARBA" id="ARBA00022884"/>
    </source>
</evidence>
<evidence type="ECO:0000256" key="2">
    <source>
        <dbReference type="ARBA" id="ARBA00022664"/>
    </source>
</evidence>
<organism evidence="8 9">
    <name type="scientific">Klebsormidium nitens</name>
    <name type="common">Green alga</name>
    <name type="synonym">Ulothrix nitens</name>
    <dbReference type="NCBI Taxonomy" id="105231"/>
    <lineage>
        <taxon>Eukaryota</taxon>
        <taxon>Viridiplantae</taxon>
        <taxon>Streptophyta</taxon>
        <taxon>Klebsormidiophyceae</taxon>
        <taxon>Klebsormidiales</taxon>
        <taxon>Klebsormidiaceae</taxon>
        <taxon>Klebsormidium</taxon>
    </lineage>
</organism>
<keyword evidence="9" id="KW-1185">Reference proteome</keyword>
<dbReference type="OMA" id="NDEWEIG"/>
<dbReference type="AlphaFoldDB" id="A0A1Y1ITM6"/>
<dbReference type="CDD" id="cd18871">
    <property type="entry name" value="NUDIX_Cfim25_Nudt21"/>
    <property type="match status" value="1"/>
</dbReference>
<accession>A0A1Y1ITM6</accession>
<dbReference type="FunFam" id="3.90.79.10:FF:000020">
    <property type="entry name" value="Pre-mRNA cleavage factor Im subunit 2"/>
    <property type="match status" value="1"/>
</dbReference>
<keyword evidence="2 6" id="KW-0507">mRNA processing</keyword>
<dbReference type="GO" id="GO:0005849">
    <property type="term" value="C:mRNA cleavage factor complex"/>
    <property type="evidence" value="ECO:0000318"/>
    <property type="project" value="GO_Central"/>
</dbReference>
<dbReference type="GO" id="GO:0031124">
    <property type="term" value="P:mRNA 3'-end processing"/>
    <property type="evidence" value="ECO:0007669"/>
    <property type="project" value="InterPro"/>
</dbReference>
<name>A0A1Y1ITM6_KLENI</name>
<evidence type="ECO:0000256" key="6">
    <source>
        <dbReference type="PIRNR" id="PIRNR017888"/>
    </source>
</evidence>
<comment type="similarity">
    <text evidence="1 6">Belongs to the Nudix hydrolase family. CPSF5 subfamily.</text>
</comment>
<dbReference type="PANTHER" id="PTHR13047">
    <property type="entry name" value="PRE-MRNA CLEAVAGE FACTOR IM, 25KD SUBUNIT"/>
    <property type="match status" value="1"/>
</dbReference>
<keyword evidence="3 6" id="KW-0694">RNA-binding</keyword>
<evidence type="ECO:0000313" key="8">
    <source>
        <dbReference type="EMBL" id="GAQ91558.1"/>
    </source>
</evidence>
<dbReference type="Pfam" id="PF13869">
    <property type="entry name" value="NUDIX_2"/>
    <property type="match status" value="1"/>
</dbReference>
<dbReference type="InterPro" id="IPR000086">
    <property type="entry name" value="NUDIX_hydrolase_dom"/>
</dbReference>
<evidence type="ECO:0000256" key="5">
    <source>
        <dbReference type="ARBA" id="ARBA00054854"/>
    </source>
</evidence>
<dbReference type="PROSITE" id="PS51462">
    <property type="entry name" value="NUDIX"/>
    <property type="match status" value="1"/>
</dbReference>
<dbReference type="SUPFAM" id="SSF55811">
    <property type="entry name" value="Nudix"/>
    <property type="match status" value="1"/>
</dbReference>
<proteinExistence type="inferred from homology"/>
<feature type="domain" description="Nudix hydrolase" evidence="7">
    <location>
        <begin position="46"/>
        <end position="171"/>
    </location>
</feature>
<evidence type="ECO:0000259" key="7">
    <source>
        <dbReference type="PROSITE" id="PS51462"/>
    </source>
</evidence>
<dbReference type="InterPro" id="IPR016706">
    <property type="entry name" value="Cleav_polyA_spec_factor_su5"/>
</dbReference>
<gene>
    <name evidence="8" type="ORF">KFL_008070010</name>
</gene>
<comment type="subcellular location">
    <subcellularLocation>
        <location evidence="6">Nucleus</location>
    </subcellularLocation>
    <text evidence="6">In punctate subnuclear structures localized adjacent to nuclear speckles, called paraspeckles.</text>
</comment>
<dbReference type="Gene3D" id="3.90.79.10">
    <property type="entry name" value="Nucleoside Triphosphate Pyrophosphohydrolase"/>
    <property type="match status" value="1"/>
</dbReference>
<reference evidence="8 9" key="1">
    <citation type="journal article" date="2014" name="Nat. Commun.">
        <title>Klebsormidium flaccidum genome reveals primary factors for plant terrestrial adaptation.</title>
        <authorList>
            <person name="Hori K."/>
            <person name="Maruyama F."/>
            <person name="Fujisawa T."/>
            <person name="Togashi T."/>
            <person name="Yamamoto N."/>
            <person name="Seo M."/>
            <person name="Sato S."/>
            <person name="Yamada T."/>
            <person name="Mori H."/>
            <person name="Tajima N."/>
            <person name="Moriyama T."/>
            <person name="Ikeuchi M."/>
            <person name="Watanabe M."/>
            <person name="Wada H."/>
            <person name="Kobayashi K."/>
            <person name="Saito M."/>
            <person name="Masuda T."/>
            <person name="Sasaki-Sekimoto Y."/>
            <person name="Mashiguchi K."/>
            <person name="Awai K."/>
            <person name="Shimojima M."/>
            <person name="Masuda S."/>
            <person name="Iwai M."/>
            <person name="Nobusawa T."/>
            <person name="Narise T."/>
            <person name="Kondo S."/>
            <person name="Saito H."/>
            <person name="Sato R."/>
            <person name="Murakawa M."/>
            <person name="Ihara Y."/>
            <person name="Oshima-Yamada Y."/>
            <person name="Ohtaka K."/>
            <person name="Satoh M."/>
            <person name="Sonobe K."/>
            <person name="Ishii M."/>
            <person name="Ohtani R."/>
            <person name="Kanamori-Sato M."/>
            <person name="Honoki R."/>
            <person name="Miyazaki D."/>
            <person name="Mochizuki H."/>
            <person name="Umetsu J."/>
            <person name="Higashi K."/>
            <person name="Shibata D."/>
            <person name="Kamiya Y."/>
            <person name="Sato N."/>
            <person name="Nakamura Y."/>
            <person name="Tabata S."/>
            <person name="Ida S."/>
            <person name="Kurokawa K."/>
            <person name="Ohta H."/>
        </authorList>
    </citation>
    <scope>NUCLEOTIDE SEQUENCE [LARGE SCALE GENOMIC DNA]</scope>
    <source>
        <strain evidence="8 9">NIES-2285</strain>
    </source>
</reference>
<dbReference type="Proteomes" id="UP000054558">
    <property type="component" value="Unassembled WGS sequence"/>
</dbReference>
<dbReference type="GO" id="GO:0035925">
    <property type="term" value="F:mRNA 3'-UTR AU-rich region binding"/>
    <property type="evidence" value="ECO:0000318"/>
    <property type="project" value="GO_Central"/>
</dbReference>
<dbReference type="GO" id="GO:0006397">
    <property type="term" value="P:mRNA processing"/>
    <property type="evidence" value="ECO:0000318"/>
    <property type="project" value="GO_Central"/>
</dbReference>
<evidence type="ECO:0000256" key="4">
    <source>
        <dbReference type="ARBA" id="ARBA00023242"/>
    </source>
</evidence>
<keyword evidence="4 6" id="KW-0539">Nucleus</keyword>
<protein>
    <recommendedName>
        <fullName evidence="6">Pre-mRNA cleavage factor Im 25 kDa subunit</fullName>
    </recommendedName>
</protein>
<dbReference type="PIRSF" id="PIRSF017888">
    <property type="entry name" value="CPSF-25"/>
    <property type="match status" value="1"/>
</dbReference>
<evidence type="ECO:0000256" key="1">
    <source>
        <dbReference type="ARBA" id="ARBA00009710"/>
    </source>
</evidence>
<dbReference type="EMBL" id="DF237756">
    <property type="protein sequence ID" value="GAQ91558.1"/>
    <property type="molecule type" value="Genomic_DNA"/>
</dbReference>
<comment type="function">
    <text evidence="5">Component of the cleavage factor Im (CFIm) complex that plays a key role in pre-mRNA 3'-processing. Involved in association with CPSF6 or CPSF7 in pre-MRNA 3'-end poly(A) site cleavage and poly(A) addition. NUDT21/CPSF5 binds to cleavage and polyadenylation RNA substrates. The homodimer mediates simultaneous sequence-specific recognition of two 5'-UGUA-3' elements within the pre-mRNA. Binds to, but does not hydrolyze mono- and di-adenosine nucleotides. May have a role in mRNA export.</text>
</comment>